<reference evidence="1" key="1">
    <citation type="journal article" date="2020" name="Fungal Divers.">
        <title>Resolving the Mortierellaceae phylogeny through synthesis of multi-gene phylogenetics and phylogenomics.</title>
        <authorList>
            <person name="Vandepol N."/>
            <person name="Liber J."/>
            <person name="Desiro A."/>
            <person name="Na H."/>
            <person name="Kennedy M."/>
            <person name="Barry K."/>
            <person name="Grigoriev I.V."/>
            <person name="Miller A.N."/>
            <person name="O'Donnell K."/>
            <person name="Stajich J.E."/>
            <person name="Bonito G."/>
        </authorList>
    </citation>
    <scope>NUCLEOTIDE SEQUENCE</scope>
    <source>
        <strain evidence="1">NRRL 2769</strain>
    </source>
</reference>
<dbReference type="Proteomes" id="UP000703661">
    <property type="component" value="Unassembled WGS sequence"/>
</dbReference>
<accession>A0A9P6T0U6</accession>
<dbReference type="AlphaFoldDB" id="A0A9P6T0U6"/>
<protein>
    <recommendedName>
        <fullName evidence="3">F-box domain-containing protein</fullName>
    </recommendedName>
</protein>
<proteinExistence type="predicted"/>
<organism evidence="1 2">
    <name type="scientific">Entomortierella chlamydospora</name>
    <dbReference type="NCBI Taxonomy" id="101097"/>
    <lineage>
        <taxon>Eukaryota</taxon>
        <taxon>Fungi</taxon>
        <taxon>Fungi incertae sedis</taxon>
        <taxon>Mucoromycota</taxon>
        <taxon>Mortierellomycotina</taxon>
        <taxon>Mortierellomycetes</taxon>
        <taxon>Mortierellales</taxon>
        <taxon>Mortierellaceae</taxon>
        <taxon>Entomortierella</taxon>
    </lineage>
</organism>
<name>A0A9P6T0U6_9FUNG</name>
<sequence>MTRKPLRNPLDLTLIRARISQYVTLKDALACAVVCRDWTDDFNRYIWHTIDFDVHKEFTNLDKATILKHGHRIRIIKNAKEIAQLNIIQHVSICRLRSLSVTTGTTSCTRSQCYEILRRNNTSLTYIDLFILGPLGNEPGLVFSVDTISPSLNTDAMSKLTALKLKGLTLTRDAFSSLLRMCPLLKSLDIRYTVLSSTGTSEIYQHPAVTSLASPIKQAFIPDPEFPDSPSLFAHFPNLEEWKTWIAHTSHPEVSMQTIKAETTRYCPLLKSIYTELISTQTVELLIKGFEKLKGVCVLHKHISTEMIVAILAHHKTLEFIMTYTSFHKFYDYDGIPPVESHFQESGWAVQTMLRLCPRLTAFQFPLHEMDIDEIEKENWSCNNLEQLHIRIRGLDTDDMINRTFRLWIDWRGKKKSSPSFEPVLPSDGGKISLEARVARHLLKFEMLSAVWLGNGIRKV</sequence>
<dbReference type="EMBL" id="JAAAID010000497">
    <property type="protein sequence ID" value="KAG0016850.1"/>
    <property type="molecule type" value="Genomic_DNA"/>
</dbReference>
<dbReference type="InterPro" id="IPR032675">
    <property type="entry name" value="LRR_dom_sf"/>
</dbReference>
<evidence type="ECO:0000313" key="2">
    <source>
        <dbReference type="Proteomes" id="UP000703661"/>
    </source>
</evidence>
<gene>
    <name evidence="1" type="ORF">BGZ80_008867</name>
</gene>
<dbReference type="Gene3D" id="3.80.10.10">
    <property type="entry name" value="Ribonuclease Inhibitor"/>
    <property type="match status" value="1"/>
</dbReference>
<keyword evidence="2" id="KW-1185">Reference proteome</keyword>
<evidence type="ECO:0000313" key="1">
    <source>
        <dbReference type="EMBL" id="KAG0016850.1"/>
    </source>
</evidence>
<dbReference type="SUPFAM" id="SSF52047">
    <property type="entry name" value="RNI-like"/>
    <property type="match status" value="1"/>
</dbReference>
<evidence type="ECO:0008006" key="3">
    <source>
        <dbReference type="Google" id="ProtNLM"/>
    </source>
</evidence>
<comment type="caution">
    <text evidence="1">The sequence shown here is derived from an EMBL/GenBank/DDBJ whole genome shotgun (WGS) entry which is preliminary data.</text>
</comment>